<feature type="domain" description="Retrotransposon gag" evidence="3">
    <location>
        <begin position="126"/>
        <end position="219"/>
    </location>
</feature>
<dbReference type="InterPro" id="IPR005162">
    <property type="entry name" value="Retrotrans_gag_dom"/>
</dbReference>
<accession>A0A6D2JPM6</accession>
<evidence type="ECO:0000256" key="2">
    <source>
        <dbReference type="SAM" id="MobiDB-lite"/>
    </source>
</evidence>
<feature type="compositionally biased region" description="Basic and acidic residues" evidence="2">
    <location>
        <begin position="68"/>
        <end position="78"/>
    </location>
</feature>
<dbReference type="AlphaFoldDB" id="A0A6D2JPM6"/>
<name>A0A6D2JPM6_9BRAS</name>
<protein>
    <recommendedName>
        <fullName evidence="3">Retrotransposon gag domain-containing protein</fullName>
    </recommendedName>
</protein>
<evidence type="ECO:0000313" key="6">
    <source>
        <dbReference type="Proteomes" id="UP000467841"/>
    </source>
</evidence>
<keyword evidence="6" id="KW-1185">Reference proteome</keyword>
<reference evidence="4 6" key="1">
    <citation type="submission" date="2020-01" db="EMBL/GenBank/DDBJ databases">
        <authorList>
            <person name="Mishra B."/>
        </authorList>
    </citation>
    <scope>NUCLEOTIDE SEQUENCE [LARGE SCALE GENOMIC DNA]</scope>
</reference>
<feature type="coiled-coil region" evidence="1">
    <location>
        <begin position="1"/>
        <end position="28"/>
    </location>
</feature>
<dbReference type="Proteomes" id="UP000467841">
    <property type="component" value="Unassembled WGS sequence"/>
</dbReference>
<dbReference type="EMBL" id="CACVBM020001332">
    <property type="protein sequence ID" value="CAA7045918.1"/>
    <property type="molecule type" value="Genomic_DNA"/>
</dbReference>
<gene>
    <name evidence="4" type="ORF">MERR_LOCUS33153</name>
    <name evidence="5" type="ORF">MERR_LOCUS43993</name>
</gene>
<feature type="coiled-coil region" evidence="1">
    <location>
        <begin position="180"/>
        <end position="207"/>
    </location>
</feature>
<evidence type="ECO:0000313" key="4">
    <source>
        <dbReference type="EMBL" id="CAA7045918.1"/>
    </source>
</evidence>
<dbReference type="OrthoDB" id="2013610at2759"/>
<keyword evidence="1" id="KW-0175">Coiled coil</keyword>
<evidence type="ECO:0000259" key="3">
    <source>
        <dbReference type="Pfam" id="PF03732"/>
    </source>
</evidence>
<sequence length="292" mass="33138">MGSNKERIEGLEANLGELQDELQKLGQGMIDKFQSMEAMMKKIAESMGNNKDGESSAPPSARRNVGSHHHDPNNRADTIHTNPVYQARSVKLVFPRFSGGDPTSWLSKVKQYFAYNDTPSDERVSYASYHLEDEANEWWQAISKALKEDNVYISWLVFEEELWARFGPTDGDNFDEALSKIQQTGTLREYQREFERLQNNVDGWTQKALVGTFLGGLNPSIADPIRMFKPQSLKDVIGLARMRDDQLQKQRKGSSFSNLASRNFAPTPTCDASLTPKKLSWDEIKRKRSLGL</sequence>
<dbReference type="Pfam" id="PF03732">
    <property type="entry name" value="Retrotrans_gag"/>
    <property type="match status" value="1"/>
</dbReference>
<evidence type="ECO:0000313" key="5">
    <source>
        <dbReference type="EMBL" id="CAA7056757.1"/>
    </source>
</evidence>
<dbReference type="EMBL" id="CACVBM020001652">
    <property type="protein sequence ID" value="CAA7056757.1"/>
    <property type="molecule type" value="Genomic_DNA"/>
</dbReference>
<feature type="region of interest" description="Disordered" evidence="2">
    <location>
        <begin position="47"/>
        <end position="81"/>
    </location>
</feature>
<proteinExistence type="predicted"/>
<evidence type="ECO:0000256" key="1">
    <source>
        <dbReference type="SAM" id="Coils"/>
    </source>
</evidence>
<organism evidence="4 6">
    <name type="scientific">Microthlaspi erraticum</name>
    <dbReference type="NCBI Taxonomy" id="1685480"/>
    <lineage>
        <taxon>Eukaryota</taxon>
        <taxon>Viridiplantae</taxon>
        <taxon>Streptophyta</taxon>
        <taxon>Embryophyta</taxon>
        <taxon>Tracheophyta</taxon>
        <taxon>Spermatophyta</taxon>
        <taxon>Magnoliopsida</taxon>
        <taxon>eudicotyledons</taxon>
        <taxon>Gunneridae</taxon>
        <taxon>Pentapetalae</taxon>
        <taxon>rosids</taxon>
        <taxon>malvids</taxon>
        <taxon>Brassicales</taxon>
        <taxon>Brassicaceae</taxon>
        <taxon>Coluteocarpeae</taxon>
        <taxon>Microthlaspi</taxon>
    </lineage>
</organism>